<feature type="transmembrane region" description="Helical" evidence="7">
    <location>
        <begin position="279"/>
        <end position="300"/>
    </location>
</feature>
<evidence type="ECO:0000256" key="3">
    <source>
        <dbReference type="ARBA" id="ARBA00022692"/>
    </source>
</evidence>
<feature type="region of interest" description="Disordered" evidence="6">
    <location>
        <begin position="583"/>
        <end position="603"/>
    </location>
</feature>
<sequence>MTLKTKEGDLESSSPHQRSNGSEIEVSVASHTPVLEQSFGLISACATGVTTGNSWAVLGGGIVASLYNGGSPGVIYEFIVVSIFYGFIGASIAELASAVPSSGGVYQWATITAGPRYGRICGWFAGWLNGLAWAFAVASNCVMLSNMIVYAYGLYHPDFVPERWQIYICYLIISWGCCFTVMFAQRALSFISRLGSFLIMAGFLIAVIVCAVMPSQTGSGYASNAVIWKEWNNLTGYSSTGFVFISGMLNGAFAIGAIDCVTHIAEEIPDARRSIPKALACQVIMGLITGFCYLVAIFYATNDLSAIINGDSICPLGDIYLQATGSKAGSVGLLVVSICPILCATVGCYITTGRTFYALGRGDATPFSRHIGAVSRTWGSPFYSTLACGIFMTCIGAIYVGSLTAFNAFIGSYAVLTTISYLLAILPHMLSGRKYLRPGPFSLGRYGAAVNAVACAYIVVTIVVFCFPYTMPVSAESMNYTCVIVTGLSALVALWWFVHGRKNYIGPGVDVAHDMSSLPSPRSSIPRERLSNKLKSVTFTGSRKVKCDERQADGCRVCEHAGLACAGYAVTLCWVTDEKQKPAGERSRRRKIHPDQPNLASLSDDDISRILSRLDAVSNPSEPSTVTMGPFSMFSAKLSPAPLSHPDTLTDSGKPDDHLAQNIEPTGLREDRYSEIAPSEDVTAFLDNELPFPPRERAMLNNHRTTDRPQAALSPISQSPSLLDREVHPHWSVVHERQETEEREEEEEDANLQVSVPQPRAKRRRLLFPHNRELSMPLFQDHYTSILLHHYMNHVADLLQPVLHPRNPWKTIYFPSALQGCPDLFLAQTSTSASCASISLFHSLLSSAAFHLHNATNTSSNASPIFHTLGIRHRIKALQALNSIPIQVTNPQLYTVYLTAMLALVTIDTMVEEDASDFPVHLNGCKQLRQLPHSITMPSDANNQVQSICNVLTLLARTTSHDVEPLPWKSRETLLSSPLRFLSNDRSVEYIYGVTPILGILLWKTCDIAQHLAFYKGRPTPPDLVHECEILRDELLTWHIDSESFYLITSDQQTNLEIVHCQARAFHAAVLIFYHRTIPSHNNSINIQSRVRSIWVNLTQAENLKEDYIGANKRTAPMSWPAFIASCEATDREPWIEWWTRIQGYGIGNFRRQWQIIQQIWAIMDANEDMTDWRDALRQTGKLILPI</sequence>
<feature type="transmembrane region" description="Helical" evidence="7">
    <location>
        <begin position="446"/>
        <end position="471"/>
    </location>
</feature>
<keyword evidence="2" id="KW-0813">Transport</keyword>
<feature type="transmembrane region" description="Helical" evidence="7">
    <location>
        <begin position="196"/>
        <end position="214"/>
    </location>
</feature>
<evidence type="ECO:0000313" key="8">
    <source>
        <dbReference type="EMBL" id="OKL61119.1"/>
    </source>
</evidence>
<keyword evidence="9" id="KW-1185">Reference proteome</keyword>
<feature type="transmembrane region" description="Helical" evidence="7">
    <location>
        <begin position="234"/>
        <end position="258"/>
    </location>
</feature>
<keyword evidence="4 7" id="KW-1133">Transmembrane helix</keyword>
<dbReference type="InterPro" id="IPR002293">
    <property type="entry name" value="AA/rel_permease1"/>
</dbReference>
<dbReference type="InterPro" id="IPR021858">
    <property type="entry name" value="Fun_TF"/>
</dbReference>
<organism evidence="8 9">
    <name type="scientific">Talaromyces atroroseus</name>
    <dbReference type="NCBI Taxonomy" id="1441469"/>
    <lineage>
        <taxon>Eukaryota</taxon>
        <taxon>Fungi</taxon>
        <taxon>Dikarya</taxon>
        <taxon>Ascomycota</taxon>
        <taxon>Pezizomycotina</taxon>
        <taxon>Eurotiomycetes</taxon>
        <taxon>Eurotiomycetidae</taxon>
        <taxon>Eurotiales</taxon>
        <taxon>Trichocomaceae</taxon>
        <taxon>Talaromyces</taxon>
        <taxon>Talaromyces sect. Trachyspermi</taxon>
    </lineage>
</organism>
<dbReference type="STRING" id="1441469.A0A225AZI0"/>
<dbReference type="PANTHER" id="PTHR45649:SF27">
    <property type="entry name" value="CHOLINE TRANSPORTER (EUROFUNG)"/>
    <property type="match status" value="1"/>
</dbReference>
<comment type="subcellular location">
    <subcellularLocation>
        <location evidence="1">Membrane</location>
        <topology evidence="1">Multi-pass membrane protein</topology>
    </subcellularLocation>
</comment>
<name>A0A225AZI0_TALAT</name>
<feature type="region of interest" description="Disordered" evidence="6">
    <location>
        <begin position="1"/>
        <end position="23"/>
    </location>
</feature>
<gene>
    <name evidence="8" type="ORF">UA08_03097</name>
</gene>
<dbReference type="EMBL" id="LFMY01000004">
    <property type="protein sequence ID" value="OKL61119.1"/>
    <property type="molecule type" value="Genomic_DNA"/>
</dbReference>
<evidence type="ECO:0000256" key="1">
    <source>
        <dbReference type="ARBA" id="ARBA00004141"/>
    </source>
</evidence>
<feature type="region of interest" description="Disordered" evidence="6">
    <location>
        <begin position="736"/>
        <end position="756"/>
    </location>
</feature>
<dbReference type="GO" id="GO:0022857">
    <property type="term" value="F:transmembrane transporter activity"/>
    <property type="evidence" value="ECO:0007669"/>
    <property type="project" value="InterPro"/>
</dbReference>
<feature type="transmembrane region" description="Helical" evidence="7">
    <location>
        <begin position="120"/>
        <end position="152"/>
    </location>
</feature>
<keyword evidence="5 7" id="KW-0472">Membrane</keyword>
<feature type="transmembrane region" description="Helical" evidence="7">
    <location>
        <begin position="382"/>
        <end position="400"/>
    </location>
</feature>
<feature type="transmembrane region" description="Helical" evidence="7">
    <location>
        <begin position="164"/>
        <end position="184"/>
    </location>
</feature>
<dbReference type="Pfam" id="PF13520">
    <property type="entry name" value="AA_permease_2"/>
    <property type="match status" value="1"/>
</dbReference>
<evidence type="ECO:0000256" key="4">
    <source>
        <dbReference type="ARBA" id="ARBA00022989"/>
    </source>
</evidence>
<accession>A0A225AZI0</accession>
<feature type="transmembrane region" description="Helical" evidence="7">
    <location>
        <begin position="477"/>
        <end position="498"/>
    </location>
</feature>
<evidence type="ECO:0000256" key="6">
    <source>
        <dbReference type="SAM" id="MobiDB-lite"/>
    </source>
</evidence>
<evidence type="ECO:0008006" key="10">
    <source>
        <dbReference type="Google" id="ProtNLM"/>
    </source>
</evidence>
<comment type="caution">
    <text evidence="8">The sequence shown here is derived from an EMBL/GenBank/DDBJ whole genome shotgun (WGS) entry which is preliminary data.</text>
</comment>
<feature type="transmembrane region" description="Helical" evidence="7">
    <location>
        <begin position="74"/>
        <end position="99"/>
    </location>
</feature>
<feature type="transmembrane region" description="Helical" evidence="7">
    <location>
        <begin position="406"/>
        <end position="426"/>
    </location>
</feature>
<keyword evidence="3 7" id="KW-0812">Transmembrane</keyword>
<dbReference type="GO" id="GO:0016020">
    <property type="term" value="C:membrane"/>
    <property type="evidence" value="ECO:0007669"/>
    <property type="project" value="UniProtKB-SubCell"/>
</dbReference>
<dbReference type="PANTHER" id="PTHR45649">
    <property type="entry name" value="AMINO-ACID PERMEASE BAT1"/>
    <property type="match status" value="1"/>
</dbReference>
<feature type="compositionally biased region" description="Polar residues" evidence="6">
    <location>
        <begin position="11"/>
        <end position="22"/>
    </location>
</feature>
<evidence type="ECO:0000313" key="9">
    <source>
        <dbReference type="Proteomes" id="UP000214365"/>
    </source>
</evidence>
<evidence type="ECO:0000256" key="2">
    <source>
        <dbReference type="ARBA" id="ARBA00022448"/>
    </source>
</evidence>
<dbReference type="Proteomes" id="UP000214365">
    <property type="component" value="Unassembled WGS sequence"/>
</dbReference>
<feature type="compositionally biased region" description="Acidic residues" evidence="6">
    <location>
        <begin position="741"/>
        <end position="750"/>
    </location>
</feature>
<dbReference type="Pfam" id="PF11951">
    <property type="entry name" value="Fungal_trans_2"/>
    <property type="match status" value="1"/>
</dbReference>
<evidence type="ECO:0000256" key="7">
    <source>
        <dbReference type="SAM" id="Phobius"/>
    </source>
</evidence>
<dbReference type="AlphaFoldDB" id="A0A225AZI0"/>
<evidence type="ECO:0000256" key="5">
    <source>
        <dbReference type="ARBA" id="ARBA00023136"/>
    </source>
</evidence>
<dbReference type="OrthoDB" id="3477330at2759"/>
<feature type="transmembrane region" description="Helical" evidence="7">
    <location>
        <begin position="331"/>
        <end position="351"/>
    </location>
</feature>
<dbReference type="GeneID" id="31002852"/>
<proteinExistence type="predicted"/>
<protein>
    <recommendedName>
        <fullName evidence="10">Zn(2)-C6 fungal-type domain-containing protein</fullName>
    </recommendedName>
</protein>
<reference evidence="8 9" key="1">
    <citation type="submission" date="2015-06" db="EMBL/GenBank/DDBJ databases">
        <title>Talaromyces atroroseus IBT 11181 draft genome.</title>
        <authorList>
            <person name="Rasmussen K.B."/>
            <person name="Rasmussen S."/>
            <person name="Petersen B."/>
            <person name="Sicheritz-Ponten T."/>
            <person name="Mortensen U.H."/>
            <person name="Thrane U."/>
        </authorList>
    </citation>
    <scope>NUCLEOTIDE SEQUENCE [LARGE SCALE GENOMIC DNA]</scope>
    <source>
        <strain evidence="8 9">IBT 11181</strain>
    </source>
</reference>
<dbReference type="Gene3D" id="1.20.1740.10">
    <property type="entry name" value="Amino acid/polyamine transporter I"/>
    <property type="match status" value="1"/>
</dbReference>
<dbReference type="RefSeq" id="XP_020121240.1">
    <property type="nucleotide sequence ID" value="XM_020265610.1"/>
</dbReference>